<evidence type="ECO:0000256" key="5">
    <source>
        <dbReference type="SAM" id="MobiDB-lite"/>
    </source>
</evidence>
<dbReference type="Pfam" id="PF13545">
    <property type="entry name" value="HTH_Crp_2"/>
    <property type="match status" value="1"/>
</dbReference>
<dbReference type="GO" id="GO:0003677">
    <property type="term" value="F:DNA binding"/>
    <property type="evidence" value="ECO:0007669"/>
    <property type="project" value="UniProtKB-KW"/>
</dbReference>
<gene>
    <name evidence="8" type="ORF">BWR60_16805</name>
</gene>
<sequence length="450" mass="48890">MGGAEHPQDPDQPSQITLAHPASPRRRTSPEMAAGPPPATFRPPGSGLPFPGWSGTVGFAMVPSSRRQRAAPELRRGPFRFRGSFPRRGGGTACSGPPLPPPWRPGNAGPDMMSETRRRLETVKTRRRLPEAESADPPVDPEAQQQIRIAWAYFVEGLTQAEIAERLGLTRLRVNRILQACREAGVIQIRIQSPLASCVALERTLIRRYGLRDAVVVPTPRDEDKIRTAIGVALGGYVENAVHDGMLVGIGWGLTLRLGLQSMRRRRMTDLSVVSLIGSMTRGSGENTFEIVSRFADLHDADRFYLAAPVYADDEAQRGSLLAGGVLREIYDKAKAADLALVSVGNVSDQNLMLALGVVDREVAALRAAGAVGDVLGTWLDAEGRPVDHPLNRRMVALSLDDLARIPTVVLASGGSYKFEIIRAALRRRYVNVLITDETLAERLAEDGEG</sequence>
<evidence type="ECO:0000259" key="6">
    <source>
        <dbReference type="Pfam" id="PF04198"/>
    </source>
</evidence>
<evidence type="ECO:0000256" key="1">
    <source>
        <dbReference type="ARBA" id="ARBA00010466"/>
    </source>
</evidence>
<feature type="domain" description="Sugar-binding" evidence="6">
    <location>
        <begin position="194"/>
        <end position="444"/>
    </location>
</feature>
<evidence type="ECO:0000256" key="3">
    <source>
        <dbReference type="ARBA" id="ARBA00023125"/>
    </source>
</evidence>
<dbReference type="PANTHER" id="PTHR34294">
    <property type="entry name" value="TRANSCRIPTIONAL REGULATOR-RELATED"/>
    <property type="match status" value="1"/>
</dbReference>
<evidence type="ECO:0000256" key="2">
    <source>
        <dbReference type="ARBA" id="ARBA00023015"/>
    </source>
</evidence>
<dbReference type="InterPro" id="IPR012318">
    <property type="entry name" value="HTH_CRP"/>
</dbReference>
<evidence type="ECO:0000256" key="4">
    <source>
        <dbReference type="ARBA" id="ARBA00023163"/>
    </source>
</evidence>
<feature type="region of interest" description="Disordered" evidence="5">
    <location>
        <begin position="1"/>
        <end position="54"/>
    </location>
</feature>
<evidence type="ECO:0000313" key="9">
    <source>
        <dbReference type="Proteomes" id="UP000196655"/>
    </source>
</evidence>
<feature type="domain" description="HTH crp-type" evidence="7">
    <location>
        <begin position="158"/>
        <end position="189"/>
    </location>
</feature>
<evidence type="ECO:0000259" key="7">
    <source>
        <dbReference type="Pfam" id="PF13545"/>
    </source>
</evidence>
<keyword evidence="9" id="KW-1185">Reference proteome</keyword>
<evidence type="ECO:0008006" key="10">
    <source>
        <dbReference type="Google" id="ProtNLM"/>
    </source>
</evidence>
<protein>
    <recommendedName>
        <fullName evidence="10">Sugar-binding domain-containing protein</fullName>
    </recommendedName>
</protein>
<dbReference type="AlphaFoldDB" id="A0A211ZLD0"/>
<dbReference type="InterPro" id="IPR036388">
    <property type="entry name" value="WH-like_DNA-bd_sf"/>
</dbReference>
<dbReference type="Pfam" id="PF04198">
    <property type="entry name" value="Sugar-bind"/>
    <property type="match status" value="1"/>
</dbReference>
<dbReference type="GO" id="GO:0030246">
    <property type="term" value="F:carbohydrate binding"/>
    <property type="evidence" value="ECO:0007669"/>
    <property type="project" value="InterPro"/>
</dbReference>
<dbReference type="PANTHER" id="PTHR34294:SF1">
    <property type="entry name" value="TRANSCRIPTIONAL REGULATOR LSRR"/>
    <property type="match status" value="1"/>
</dbReference>
<reference evidence="9" key="1">
    <citation type="submission" date="2017-05" db="EMBL/GenBank/DDBJ databases">
        <authorList>
            <person name="Macchi M."/>
            <person name="Festa S."/>
            <person name="Coppotelli B.M."/>
            <person name="Morelli I.S."/>
        </authorList>
    </citation>
    <scope>NUCLEOTIDE SEQUENCE [LARGE SCALE GENOMIC DNA]</scope>
    <source>
        <strain evidence="9">I</strain>
    </source>
</reference>
<dbReference type="EMBL" id="NHON01000030">
    <property type="protein sequence ID" value="OWJ65887.1"/>
    <property type="molecule type" value="Genomic_DNA"/>
</dbReference>
<proteinExistence type="inferred from homology"/>
<organism evidence="8 9">
    <name type="scientific">Inquilinus limosus</name>
    <dbReference type="NCBI Taxonomy" id="171674"/>
    <lineage>
        <taxon>Bacteria</taxon>
        <taxon>Pseudomonadati</taxon>
        <taxon>Pseudomonadota</taxon>
        <taxon>Alphaproteobacteria</taxon>
        <taxon>Rhodospirillales</taxon>
        <taxon>Rhodospirillaceae</taxon>
        <taxon>Inquilinus</taxon>
    </lineage>
</organism>
<dbReference type="InterPro" id="IPR051054">
    <property type="entry name" value="SorC_transcr_regulators"/>
</dbReference>
<keyword evidence="3" id="KW-0238">DNA-binding</keyword>
<accession>A0A211ZLD0</accession>
<dbReference type="SUPFAM" id="SSF100950">
    <property type="entry name" value="NagB/RpiA/CoA transferase-like"/>
    <property type="match status" value="1"/>
</dbReference>
<feature type="region of interest" description="Disordered" evidence="5">
    <location>
        <begin position="78"/>
        <end position="111"/>
    </location>
</feature>
<comment type="caution">
    <text evidence="8">The sequence shown here is derived from an EMBL/GenBank/DDBJ whole genome shotgun (WGS) entry which is preliminary data.</text>
</comment>
<keyword evidence="4" id="KW-0804">Transcription</keyword>
<dbReference type="Gene3D" id="3.40.50.1360">
    <property type="match status" value="1"/>
</dbReference>
<evidence type="ECO:0000313" key="8">
    <source>
        <dbReference type="EMBL" id="OWJ65887.1"/>
    </source>
</evidence>
<dbReference type="Proteomes" id="UP000196655">
    <property type="component" value="Unassembled WGS sequence"/>
</dbReference>
<dbReference type="InterPro" id="IPR007324">
    <property type="entry name" value="Sugar-bd_dom_put"/>
</dbReference>
<dbReference type="STRING" id="1122125.GCA_000423185_06068"/>
<comment type="similarity">
    <text evidence="1">Belongs to the SorC transcriptional regulatory family.</text>
</comment>
<dbReference type="Gene3D" id="1.10.10.10">
    <property type="entry name" value="Winged helix-like DNA-binding domain superfamily/Winged helix DNA-binding domain"/>
    <property type="match status" value="1"/>
</dbReference>
<dbReference type="InterPro" id="IPR037171">
    <property type="entry name" value="NagB/RpiA_transferase-like"/>
</dbReference>
<keyword evidence="2" id="KW-0805">Transcription regulation</keyword>
<name>A0A211ZLD0_9PROT</name>